<dbReference type="Proteomes" id="UP000285146">
    <property type="component" value="Unassembled WGS sequence"/>
</dbReference>
<dbReference type="GO" id="GO:0005524">
    <property type="term" value="F:ATP binding"/>
    <property type="evidence" value="ECO:0007669"/>
    <property type="project" value="InterPro"/>
</dbReference>
<proteinExistence type="predicted"/>
<dbReference type="GO" id="GO:0004672">
    <property type="term" value="F:protein kinase activity"/>
    <property type="evidence" value="ECO:0007669"/>
    <property type="project" value="InterPro"/>
</dbReference>
<dbReference type="Gene3D" id="1.10.510.10">
    <property type="entry name" value="Transferase(Phosphotransferase) domain 1"/>
    <property type="match status" value="1"/>
</dbReference>
<dbReference type="InterPro" id="IPR000719">
    <property type="entry name" value="Prot_kinase_dom"/>
</dbReference>
<evidence type="ECO:0000313" key="3">
    <source>
        <dbReference type="Proteomes" id="UP000285146"/>
    </source>
</evidence>
<dbReference type="InterPro" id="IPR011009">
    <property type="entry name" value="Kinase-like_dom_sf"/>
</dbReference>
<gene>
    <name evidence="2" type="ORF">VPNG_10234</name>
</gene>
<protein>
    <recommendedName>
        <fullName evidence="1">Protein kinase domain-containing protein</fullName>
    </recommendedName>
</protein>
<dbReference type="STRING" id="1230097.A0A423VC79"/>
<sequence length="273" mass="30910">MAPKITHFRDLEFVAESFDPDTRTFLYTTFGLIGKDDEVYFGQLPIRKLKISLEEYSSALVRVSDADIYPKLPEGDEQLAIFRDEQPLASNLYLKRPRLIEYDEYKNQDCVEVIPGLLLQEARNLEAISRHPHPGIIGYHGCRVRRGFITGLVLDRHPNDLKNYAKDHGKPPLDKAAFLGALESALAHLHSLGLAHNDLNPTNILISEEGMPVLIDFDSCLPVGQKLLYSRGTPGWTDESDSWDTSEFRHDTFAIGKVRAWLDEQLQVIEPSP</sequence>
<organism evidence="2 3">
    <name type="scientific">Cytospora leucostoma</name>
    <dbReference type="NCBI Taxonomy" id="1230097"/>
    <lineage>
        <taxon>Eukaryota</taxon>
        <taxon>Fungi</taxon>
        <taxon>Dikarya</taxon>
        <taxon>Ascomycota</taxon>
        <taxon>Pezizomycotina</taxon>
        <taxon>Sordariomycetes</taxon>
        <taxon>Sordariomycetidae</taxon>
        <taxon>Diaporthales</taxon>
        <taxon>Cytosporaceae</taxon>
        <taxon>Cytospora</taxon>
    </lineage>
</organism>
<keyword evidence="3" id="KW-1185">Reference proteome</keyword>
<dbReference type="EMBL" id="LKEB01000116">
    <property type="protein sequence ID" value="ROV88576.1"/>
    <property type="molecule type" value="Genomic_DNA"/>
</dbReference>
<dbReference type="InParanoid" id="A0A423VC79"/>
<dbReference type="PROSITE" id="PS50011">
    <property type="entry name" value="PROTEIN_KINASE_DOM"/>
    <property type="match status" value="1"/>
</dbReference>
<evidence type="ECO:0000259" key="1">
    <source>
        <dbReference type="PROSITE" id="PS50011"/>
    </source>
</evidence>
<evidence type="ECO:0000313" key="2">
    <source>
        <dbReference type="EMBL" id="ROV88576.1"/>
    </source>
</evidence>
<dbReference type="AlphaFoldDB" id="A0A423VC79"/>
<comment type="caution">
    <text evidence="2">The sequence shown here is derived from an EMBL/GenBank/DDBJ whole genome shotgun (WGS) entry which is preliminary data.</text>
</comment>
<dbReference type="OrthoDB" id="4062651at2759"/>
<accession>A0A423VC79</accession>
<dbReference type="Pfam" id="PF00069">
    <property type="entry name" value="Pkinase"/>
    <property type="match status" value="1"/>
</dbReference>
<name>A0A423VC79_9PEZI</name>
<reference evidence="2 3" key="1">
    <citation type="submission" date="2015-09" db="EMBL/GenBank/DDBJ databases">
        <title>Host preference determinants of Valsa canker pathogens revealed by comparative genomics.</title>
        <authorList>
            <person name="Yin Z."/>
            <person name="Huang L."/>
        </authorList>
    </citation>
    <scope>NUCLEOTIDE SEQUENCE [LARGE SCALE GENOMIC DNA]</scope>
    <source>
        <strain evidence="2 3">SXYLt</strain>
    </source>
</reference>
<dbReference type="SUPFAM" id="SSF56112">
    <property type="entry name" value="Protein kinase-like (PK-like)"/>
    <property type="match status" value="1"/>
</dbReference>
<feature type="domain" description="Protein kinase" evidence="1">
    <location>
        <begin position="66"/>
        <end position="273"/>
    </location>
</feature>